<dbReference type="InterPro" id="IPR013738">
    <property type="entry name" value="Beta_galactosidase_Trimer"/>
</dbReference>
<sequence length="850" mass="95513">MGHCSGHVDPWQFESAMGRNSYHAMLLLMLSLTFTFAIRTPISSDADPLVFFGVDYYPEQWPIEMIEFDLYRIKHELGADVIRIGEFSWHLIEPQDGYFEFGYWDNVLELAKDVGLKVMFGTPTATVPAWLAKKHPEILSQFNDGRPRAFGGRRQYSFNSRIFRQYASRVTNKLLQRYGGETNIFSWQIDNELGHEGSDDDYSPSSASGWHTWLGEKYDGNITDLNHRWGNIFWSQTYNNFNEIPMPVPTITQHNPSLLVDWRRFRSDSIRSFLEEQASIVRRHIHPKATVTTNFPGGYFAKYLNFAELGRGLDYVSYDNYPVWGGLEKPLRPARVAFALDLTRGILPATRDGLGAWAAGRGGRGRRHFVIAEQLIGAQGHNMIGYLPRPGEAAMWSIQALLHGATGLMFFRWRSASKGQEVFCYGVQDSDNVPKRRFYEAKKVFSFGRLHAPLLAAPVRARVAVLYSYQSVFAWQAQLQSKTLDPEVEAVRMYEPFWRWGIPIDVLDAEDQGTIQLISRGPPEVPWVYDVLILPTPISIPDTLYKAVQSHVEGGGSLWMSFRADLKDKDMVMLPHSRLASLAGVKIEEFESLGSTEVHLNQGSPSSWNNDAKKKSPKAKKSKPRPRSKKPIPAPKHYAASVWRDMLVPQPGVDVIYRYSDPFYEDYAAVTRRRWAPGIGDGAGGEVVYVGCGIDTEGLIELAKSTLEHQELLRSAAVPSPSGQVEVIRREDASGRSWIAVVNYGDQPATWRNTTVPPFQTTLLLPPDAPGFLAYKPPKYDPSCARCLPGGLNPDVAVRLARDPEIFRVEELFPAAAQAYKRAPWVENFAKAEGDVGNGGDGKAGDADRD</sequence>
<dbReference type="Pfam" id="PF08532">
    <property type="entry name" value="Glyco_hydro_42M"/>
    <property type="match status" value="1"/>
</dbReference>
<dbReference type="GO" id="GO:0005975">
    <property type="term" value="P:carbohydrate metabolic process"/>
    <property type="evidence" value="ECO:0007669"/>
    <property type="project" value="InterPro"/>
</dbReference>
<feature type="region of interest" description="Disordered" evidence="8">
    <location>
        <begin position="596"/>
        <end position="634"/>
    </location>
</feature>
<accession>A0A7S0DDF0</accession>
<dbReference type="PANTHER" id="PTHR36447">
    <property type="entry name" value="BETA-GALACTOSIDASE GANA"/>
    <property type="match status" value="1"/>
</dbReference>
<keyword evidence="5" id="KW-0378">Hydrolase</keyword>
<dbReference type="EC" id="3.2.1.23" evidence="3"/>
<dbReference type="InterPro" id="IPR029062">
    <property type="entry name" value="Class_I_gatase-like"/>
</dbReference>
<keyword evidence="9" id="KW-0812">Transmembrane</keyword>
<evidence type="ECO:0000256" key="6">
    <source>
        <dbReference type="ARBA" id="ARBA00022833"/>
    </source>
</evidence>
<dbReference type="AlphaFoldDB" id="A0A7S0DDF0"/>
<dbReference type="Gene3D" id="3.40.50.880">
    <property type="match status" value="1"/>
</dbReference>
<evidence type="ECO:0000256" key="9">
    <source>
        <dbReference type="SAM" id="Phobius"/>
    </source>
</evidence>
<evidence type="ECO:0000259" key="10">
    <source>
        <dbReference type="Pfam" id="PF02449"/>
    </source>
</evidence>
<feature type="domain" description="Beta-galactosidase trimerisation" evidence="11">
    <location>
        <begin position="461"/>
        <end position="712"/>
    </location>
</feature>
<keyword evidence="6" id="KW-0862">Zinc</keyword>
<keyword evidence="9" id="KW-1133">Transmembrane helix</keyword>
<evidence type="ECO:0000256" key="4">
    <source>
        <dbReference type="ARBA" id="ARBA00022723"/>
    </source>
</evidence>
<gene>
    <name evidence="12" type="ORF">LAMO00422_LOCUS10173</name>
</gene>
<feature type="compositionally biased region" description="Polar residues" evidence="8">
    <location>
        <begin position="596"/>
        <end position="610"/>
    </location>
</feature>
<name>A0A7S0DDF0_9EUKA</name>
<comment type="catalytic activity">
    <reaction evidence="1">
        <text>Hydrolysis of terminal non-reducing beta-D-galactose residues in beta-D-galactosides.</text>
        <dbReference type="EC" id="3.2.1.23"/>
    </reaction>
</comment>
<feature type="domain" description="Glycoside hydrolase family 42 N-terminal" evidence="10">
    <location>
        <begin position="55"/>
        <end position="444"/>
    </location>
</feature>
<dbReference type="EMBL" id="HBEM01014755">
    <property type="protein sequence ID" value="CAD8449777.1"/>
    <property type="molecule type" value="Transcribed_RNA"/>
</dbReference>
<protein>
    <recommendedName>
        <fullName evidence="3">beta-galactosidase</fullName>
        <ecNumber evidence="3">3.2.1.23</ecNumber>
    </recommendedName>
</protein>
<evidence type="ECO:0000256" key="5">
    <source>
        <dbReference type="ARBA" id="ARBA00022801"/>
    </source>
</evidence>
<dbReference type="InterPro" id="IPR003476">
    <property type="entry name" value="Glyco_hydro_42"/>
</dbReference>
<evidence type="ECO:0000256" key="3">
    <source>
        <dbReference type="ARBA" id="ARBA00012756"/>
    </source>
</evidence>
<dbReference type="PANTHER" id="PTHR36447:SF2">
    <property type="entry name" value="BETA-GALACTOSIDASE YESZ"/>
    <property type="match status" value="1"/>
</dbReference>
<proteinExistence type="inferred from homology"/>
<dbReference type="Pfam" id="PF02449">
    <property type="entry name" value="Glyco_hydro_42"/>
    <property type="match status" value="1"/>
</dbReference>
<feature type="transmembrane region" description="Helical" evidence="9">
    <location>
        <begin position="21"/>
        <end position="38"/>
    </location>
</feature>
<dbReference type="Gene3D" id="3.20.20.80">
    <property type="entry name" value="Glycosidases"/>
    <property type="match status" value="1"/>
</dbReference>
<dbReference type="CDD" id="cd03143">
    <property type="entry name" value="A4_beta-galactosidase_middle_domain"/>
    <property type="match status" value="1"/>
</dbReference>
<dbReference type="InterPro" id="IPR013529">
    <property type="entry name" value="Glyco_hydro_42_N"/>
</dbReference>
<comment type="similarity">
    <text evidence="2">Belongs to the glycosyl hydrolase 42 family.</text>
</comment>
<reference evidence="12" key="1">
    <citation type="submission" date="2021-01" db="EMBL/GenBank/DDBJ databases">
        <authorList>
            <person name="Corre E."/>
            <person name="Pelletier E."/>
            <person name="Niang G."/>
            <person name="Scheremetjew M."/>
            <person name="Finn R."/>
            <person name="Kale V."/>
            <person name="Holt S."/>
            <person name="Cochrane G."/>
            <person name="Meng A."/>
            <person name="Brown T."/>
            <person name="Cohen L."/>
        </authorList>
    </citation>
    <scope>NUCLEOTIDE SEQUENCE</scope>
    <source>
        <strain evidence="12">CCMP2058</strain>
    </source>
</reference>
<organism evidence="12">
    <name type="scientific">Amorphochlora amoebiformis</name>
    <dbReference type="NCBI Taxonomy" id="1561963"/>
    <lineage>
        <taxon>Eukaryota</taxon>
        <taxon>Sar</taxon>
        <taxon>Rhizaria</taxon>
        <taxon>Cercozoa</taxon>
        <taxon>Chlorarachniophyceae</taxon>
        <taxon>Amorphochlora</taxon>
    </lineage>
</organism>
<dbReference type="InterPro" id="IPR017853">
    <property type="entry name" value="GH"/>
</dbReference>
<feature type="compositionally biased region" description="Basic residues" evidence="8">
    <location>
        <begin position="615"/>
        <end position="630"/>
    </location>
</feature>
<evidence type="ECO:0000256" key="7">
    <source>
        <dbReference type="ARBA" id="ARBA00023295"/>
    </source>
</evidence>
<dbReference type="GO" id="GO:0004565">
    <property type="term" value="F:beta-galactosidase activity"/>
    <property type="evidence" value="ECO:0007669"/>
    <property type="project" value="UniProtKB-EC"/>
</dbReference>
<evidence type="ECO:0000259" key="11">
    <source>
        <dbReference type="Pfam" id="PF08532"/>
    </source>
</evidence>
<dbReference type="GO" id="GO:0046872">
    <property type="term" value="F:metal ion binding"/>
    <property type="evidence" value="ECO:0007669"/>
    <property type="project" value="UniProtKB-KW"/>
</dbReference>
<evidence type="ECO:0000256" key="8">
    <source>
        <dbReference type="SAM" id="MobiDB-lite"/>
    </source>
</evidence>
<dbReference type="GO" id="GO:0009341">
    <property type="term" value="C:beta-galactosidase complex"/>
    <property type="evidence" value="ECO:0007669"/>
    <property type="project" value="InterPro"/>
</dbReference>
<evidence type="ECO:0000256" key="1">
    <source>
        <dbReference type="ARBA" id="ARBA00001412"/>
    </source>
</evidence>
<keyword evidence="7" id="KW-0326">Glycosidase</keyword>
<dbReference type="SUPFAM" id="SSF52317">
    <property type="entry name" value="Class I glutamine amidotransferase-like"/>
    <property type="match status" value="1"/>
</dbReference>
<keyword evidence="9" id="KW-0472">Membrane</keyword>
<keyword evidence="4" id="KW-0479">Metal-binding</keyword>
<evidence type="ECO:0000256" key="2">
    <source>
        <dbReference type="ARBA" id="ARBA00005940"/>
    </source>
</evidence>
<evidence type="ECO:0000313" key="12">
    <source>
        <dbReference type="EMBL" id="CAD8449777.1"/>
    </source>
</evidence>
<dbReference type="SUPFAM" id="SSF51445">
    <property type="entry name" value="(Trans)glycosidases"/>
    <property type="match status" value="1"/>
</dbReference>